<dbReference type="PRINTS" id="PR00364">
    <property type="entry name" value="DISEASERSIST"/>
</dbReference>
<dbReference type="EMBL" id="VIWY01000001">
    <property type="protein sequence ID" value="TWG26296.1"/>
    <property type="molecule type" value="Genomic_DNA"/>
</dbReference>
<dbReference type="Pfam" id="PF00486">
    <property type="entry name" value="Trans_reg_C"/>
    <property type="match status" value="1"/>
</dbReference>
<accession>A0A561WQZ5</accession>
<dbReference type="SMART" id="SM00862">
    <property type="entry name" value="Trans_reg_C"/>
    <property type="match status" value="1"/>
</dbReference>
<reference evidence="8 9" key="1">
    <citation type="submission" date="2019-06" db="EMBL/GenBank/DDBJ databases">
        <title>Sequencing the genomes of 1000 actinobacteria strains.</title>
        <authorList>
            <person name="Klenk H.-P."/>
        </authorList>
    </citation>
    <scope>NUCLEOTIDE SEQUENCE [LARGE SCALE GENOMIC DNA]</scope>
    <source>
        <strain evidence="8 9">DSM 43866</strain>
    </source>
</reference>
<dbReference type="InterPro" id="IPR036388">
    <property type="entry name" value="WH-like_DNA-bd_sf"/>
</dbReference>
<dbReference type="GO" id="GO:0006355">
    <property type="term" value="P:regulation of DNA-templated transcription"/>
    <property type="evidence" value="ECO:0007669"/>
    <property type="project" value="InterPro"/>
</dbReference>
<sequence>MDDQRTIGQLLREFRISARLTQEALAERAAVSARTVRDIERGAVIGPRHSTARSLADALGLTGADRDHFLAVASAASWESSQAQDGYVDPPAAPMSEEWPADAAVFSADPAVPPFRILGPVEVGAPGRPISLPGTRQRKLLAALLLNAGTAIQHERLVDMLWEEPPRSARQQIHNAVASLRRSLAATPGSWNITTTEAGYLLQVPPDLVDVSLFRTMVAESEQLERLERVPAALESLERALKLWRGPALAGLTGEWLEEAAVQLNEQHIAAVERTMALRLRLGQASSVVSALTGLVARHPYRETQRALLIEALHRSGRQAEALTVYEDGRQLLADEFGIDPGPALRRVHLQVLRSSPVTDPDDAGAAAPDAGVTAHVTETRSGGAVLRNFLPHSTKEFTGRRTELDRLSDTALSSSSQALVISALDGMGGVGKTALAVRLAHELTEKYSDGQYFVDLHGFSPGRDPLTPDQALDHLLRQAGTAIEKVPPDLAGRSALWRGLLAGRRALVLLDNAVDVAQVRPLIPGATHSLVIVTSRRRLAALEDAVPLSLNVLPPDDAEQLFIQIAGEERTRAAAAGVAEVIELCGRLPLAIRIAAARFRDRPSWSIDDLVKQLRSQRSRAQFLSAGDRDVMAVLRLSYRHLTPAQKRMFCLLSLHPGEDFDAYAAAALADLPVARAEQVLEGLFDDNLLLQQAAGRYQFHDLVRDCSRLLLAAEIDDRERTAATGRLLDYYLLIANEWCRPVAKGPFRFHAEIQHTLSRPEAENPAEATQLLHTEYHNITAAAEYAREHGWHSHAWQIPCAMQPLLAGMNYGERAYVLFEGAVSAATAAGHADGRSMALTGMASVCREAGDNDQARALFEEAIAISRATGNGRHEVFQLAGLGITLLNDGDLPAAEKVFATGYRAARELHDRATAALLANNLGVVAKDLGNYADALRYFTESAEHGNGFSTEDIAILTALNIGIVHQLRDNPEAATRQYEECRRRSRAIKFDVGEAVALVGLATVNRSLGNFAAALEDGRDALAIARRTALREVECDALNALGDIFLSTGEASSAETLFAQSEQLAVRHNLPRNAARSREGIAHVRFAEGDLAAARRDWEEAVRLFPAGVADAENSRRHLTSDTVLQPRCQRCVVVARTAAPSFRSE</sequence>
<dbReference type="SUPFAM" id="SSF48452">
    <property type="entry name" value="TPR-like"/>
    <property type="match status" value="3"/>
</dbReference>
<dbReference type="Gene3D" id="1.10.260.40">
    <property type="entry name" value="lambda repressor-like DNA-binding domains"/>
    <property type="match status" value="1"/>
</dbReference>
<name>A0A561WQZ5_ACTTI</name>
<dbReference type="Pfam" id="PF03704">
    <property type="entry name" value="BTAD"/>
    <property type="match status" value="1"/>
</dbReference>
<evidence type="ECO:0000256" key="1">
    <source>
        <dbReference type="ARBA" id="ARBA00005820"/>
    </source>
</evidence>
<dbReference type="PROSITE" id="PS51755">
    <property type="entry name" value="OMPR_PHOB"/>
    <property type="match status" value="1"/>
</dbReference>
<feature type="DNA-binding region" description="OmpR/PhoB-type" evidence="5">
    <location>
        <begin position="103"/>
        <end position="204"/>
    </location>
</feature>
<dbReference type="Gene3D" id="1.10.10.10">
    <property type="entry name" value="Winged helix-like DNA-binding domain superfamily/Winged helix DNA-binding domain"/>
    <property type="match status" value="1"/>
</dbReference>
<dbReference type="InterPro" id="IPR011990">
    <property type="entry name" value="TPR-like_helical_dom_sf"/>
</dbReference>
<gene>
    <name evidence="8" type="ORF">FHX34_1011277</name>
</gene>
<dbReference type="InterPro" id="IPR051677">
    <property type="entry name" value="AfsR-DnrI-RedD_regulator"/>
</dbReference>
<proteinExistence type="inferred from homology"/>
<evidence type="ECO:0000313" key="8">
    <source>
        <dbReference type="EMBL" id="TWG26296.1"/>
    </source>
</evidence>
<dbReference type="GO" id="GO:0003677">
    <property type="term" value="F:DNA binding"/>
    <property type="evidence" value="ECO:0007669"/>
    <property type="project" value="UniProtKB-UniRule"/>
</dbReference>
<dbReference type="OrthoDB" id="581105at2"/>
<dbReference type="GO" id="GO:0000160">
    <property type="term" value="P:phosphorelay signal transduction system"/>
    <property type="evidence" value="ECO:0007669"/>
    <property type="project" value="InterPro"/>
</dbReference>
<keyword evidence="3 5" id="KW-0238">DNA-binding</keyword>
<feature type="domain" description="HTH cro/C1-type" evidence="6">
    <location>
        <begin position="11"/>
        <end position="66"/>
    </location>
</feature>
<dbReference type="SUPFAM" id="SSF46894">
    <property type="entry name" value="C-terminal effector domain of the bipartite response regulators"/>
    <property type="match status" value="1"/>
</dbReference>
<dbReference type="PANTHER" id="PTHR35807">
    <property type="entry name" value="TRANSCRIPTIONAL REGULATOR REDD-RELATED"/>
    <property type="match status" value="1"/>
</dbReference>
<dbReference type="SMART" id="SM01043">
    <property type="entry name" value="BTAD"/>
    <property type="match status" value="1"/>
</dbReference>
<evidence type="ECO:0000256" key="2">
    <source>
        <dbReference type="ARBA" id="ARBA00023015"/>
    </source>
</evidence>
<dbReference type="Pfam" id="PF13560">
    <property type="entry name" value="HTH_31"/>
    <property type="match status" value="1"/>
</dbReference>
<dbReference type="InterPro" id="IPR027417">
    <property type="entry name" value="P-loop_NTPase"/>
</dbReference>
<evidence type="ECO:0000256" key="5">
    <source>
        <dbReference type="PROSITE-ProRule" id="PRU01091"/>
    </source>
</evidence>
<dbReference type="SMART" id="SM00028">
    <property type="entry name" value="TPR"/>
    <property type="match status" value="6"/>
</dbReference>
<dbReference type="Proteomes" id="UP000320239">
    <property type="component" value="Unassembled WGS sequence"/>
</dbReference>
<dbReference type="InterPro" id="IPR019734">
    <property type="entry name" value="TPR_rpt"/>
</dbReference>
<keyword evidence="4" id="KW-0804">Transcription</keyword>
<organism evidence="8 9">
    <name type="scientific">Actinoplanes teichomyceticus</name>
    <dbReference type="NCBI Taxonomy" id="1867"/>
    <lineage>
        <taxon>Bacteria</taxon>
        <taxon>Bacillati</taxon>
        <taxon>Actinomycetota</taxon>
        <taxon>Actinomycetes</taxon>
        <taxon>Micromonosporales</taxon>
        <taxon>Micromonosporaceae</taxon>
        <taxon>Actinoplanes</taxon>
    </lineage>
</organism>
<dbReference type="SUPFAM" id="SSF47413">
    <property type="entry name" value="lambda repressor-like DNA-binding domains"/>
    <property type="match status" value="1"/>
</dbReference>
<comment type="caution">
    <text evidence="8">The sequence shown here is derived from an EMBL/GenBank/DDBJ whole genome shotgun (WGS) entry which is preliminary data.</text>
</comment>
<evidence type="ECO:0000259" key="6">
    <source>
        <dbReference type="PROSITE" id="PS50943"/>
    </source>
</evidence>
<evidence type="ECO:0000313" key="9">
    <source>
        <dbReference type="Proteomes" id="UP000320239"/>
    </source>
</evidence>
<dbReference type="SMART" id="SM00530">
    <property type="entry name" value="HTH_XRE"/>
    <property type="match status" value="1"/>
</dbReference>
<evidence type="ECO:0000256" key="4">
    <source>
        <dbReference type="ARBA" id="ARBA00023163"/>
    </source>
</evidence>
<dbReference type="PANTHER" id="PTHR35807:SF1">
    <property type="entry name" value="TRANSCRIPTIONAL REGULATOR REDD"/>
    <property type="match status" value="1"/>
</dbReference>
<dbReference type="Pfam" id="PF13424">
    <property type="entry name" value="TPR_12"/>
    <property type="match status" value="1"/>
</dbReference>
<keyword evidence="2" id="KW-0805">Transcription regulation</keyword>
<dbReference type="InterPro" id="IPR001387">
    <property type="entry name" value="Cro/C1-type_HTH"/>
</dbReference>
<dbReference type="SUPFAM" id="SSF52540">
    <property type="entry name" value="P-loop containing nucleoside triphosphate hydrolases"/>
    <property type="match status" value="1"/>
</dbReference>
<dbReference type="AlphaFoldDB" id="A0A561WQZ5"/>
<feature type="domain" description="OmpR/PhoB-type" evidence="7">
    <location>
        <begin position="103"/>
        <end position="204"/>
    </location>
</feature>
<dbReference type="Gene3D" id="1.25.40.10">
    <property type="entry name" value="Tetratricopeptide repeat domain"/>
    <property type="match status" value="3"/>
</dbReference>
<dbReference type="Gene3D" id="3.40.50.300">
    <property type="entry name" value="P-loop containing nucleotide triphosphate hydrolases"/>
    <property type="match status" value="1"/>
</dbReference>
<dbReference type="InterPro" id="IPR016032">
    <property type="entry name" value="Sig_transdc_resp-reg_C-effctor"/>
</dbReference>
<protein>
    <submittedName>
        <fullName evidence="8">DNA-binding SARP family transcriptional activator</fullName>
    </submittedName>
</protein>
<dbReference type="InterPro" id="IPR005158">
    <property type="entry name" value="BTAD"/>
</dbReference>
<dbReference type="PROSITE" id="PS50943">
    <property type="entry name" value="HTH_CROC1"/>
    <property type="match status" value="1"/>
</dbReference>
<dbReference type="CDD" id="cd00093">
    <property type="entry name" value="HTH_XRE"/>
    <property type="match status" value="1"/>
</dbReference>
<dbReference type="CDD" id="cd15831">
    <property type="entry name" value="BTAD"/>
    <property type="match status" value="1"/>
</dbReference>
<evidence type="ECO:0000259" key="7">
    <source>
        <dbReference type="PROSITE" id="PS51755"/>
    </source>
</evidence>
<keyword evidence="9" id="KW-1185">Reference proteome</keyword>
<evidence type="ECO:0000256" key="3">
    <source>
        <dbReference type="ARBA" id="ARBA00023125"/>
    </source>
</evidence>
<dbReference type="RefSeq" id="WP_122981692.1">
    <property type="nucleotide sequence ID" value="NZ_BOMX01000028.1"/>
</dbReference>
<dbReference type="GO" id="GO:0043531">
    <property type="term" value="F:ADP binding"/>
    <property type="evidence" value="ECO:0007669"/>
    <property type="project" value="InterPro"/>
</dbReference>
<dbReference type="InterPro" id="IPR001867">
    <property type="entry name" value="OmpR/PhoB-type_DNA-bd"/>
</dbReference>
<dbReference type="InterPro" id="IPR010982">
    <property type="entry name" value="Lambda_DNA-bd_dom_sf"/>
</dbReference>
<comment type="similarity">
    <text evidence="1">Belongs to the AfsR/DnrI/RedD regulatory family.</text>
</comment>